<accession>A0ABT6Z4V5</accession>
<dbReference type="RefSeq" id="WP_283382535.1">
    <property type="nucleotide sequence ID" value="NZ_JASHIE010000011.1"/>
</dbReference>
<dbReference type="EMBL" id="JASHIE010000011">
    <property type="protein sequence ID" value="MDI9876168.1"/>
    <property type="molecule type" value="Genomic_DNA"/>
</dbReference>
<dbReference type="InterPro" id="IPR043741">
    <property type="entry name" value="DUF5686"/>
</dbReference>
<gene>
    <name evidence="1" type="ORF">QM481_16650</name>
</gene>
<keyword evidence="2" id="KW-1185">Reference proteome</keyword>
<evidence type="ECO:0000313" key="1">
    <source>
        <dbReference type="EMBL" id="MDI9876168.1"/>
    </source>
</evidence>
<dbReference type="Pfam" id="PF18939">
    <property type="entry name" value="DUF5686"/>
    <property type="match status" value="1"/>
</dbReference>
<dbReference type="PROSITE" id="PS51257">
    <property type="entry name" value="PROKAR_LIPOPROTEIN"/>
    <property type="match status" value="1"/>
</dbReference>
<protein>
    <submittedName>
        <fullName evidence="1">DUF5686 family protein</fullName>
    </submittedName>
</protein>
<organism evidence="1 2">
    <name type="scientific">Flectobacillus rivi</name>
    <dbReference type="NCBI Taxonomy" id="2984209"/>
    <lineage>
        <taxon>Bacteria</taxon>
        <taxon>Pseudomonadati</taxon>
        <taxon>Bacteroidota</taxon>
        <taxon>Cytophagia</taxon>
        <taxon>Cytophagales</taxon>
        <taxon>Flectobacillaceae</taxon>
        <taxon>Flectobacillus</taxon>
    </lineage>
</organism>
<name>A0ABT6Z4V5_9BACT</name>
<dbReference type="InterPro" id="IPR008969">
    <property type="entry name" value="CarboxyPept-like_regulatory"/>
</dbReference>
<dbReference type="Proteomes" id="UP001225761">
    <property type="component" value="Unassembled WGS sequence"/>
</dbReference>
<sequence>MKRYLYSLPQEIKFLNNIFLFLLCSCAFVAQSQTIIKGKISENKTNEAIPFVNVTILGTSQGVQSDVNGNFTITVKEYGSGKVQFSSVGYKNEVKSFKKDITQTISIRLTSTTQNLSEVVVKGKKDKYRNKDNPAVALIRKVIDHKDDNRKEGLDYYQYEKYEKLQLDLSNIDDAYKNKKIFKNFQFIFDNLDTAKLTGKVSLPLYLKETVSDVYFRKSPREEKSYIKGEKKVGLEQFLDNNGMGAYLNRMYEDVNIYDNNISLLSQQFISPISPLSPTFYRFVILDTLQHDGVKCINLGFSPRNQADFAFVGTMYVAMDSSYAVRRIKMGVPKNINLNFVMGMEIEQEYQPTAEKFLMLAKDEIMIEFNLFKTENSRGVIGKRAVSFRNYKLNNPIDNEYFKPIQKNVLTENAYVRDEGFWNQARHQQLSRVETNIYQMADSIQKVPAFKRAMKIAGLFLFGYSDFGTFEIGPVNTFYSFNPVEGFRLRLGGRTMAKLNPRLYFETYMAYGFKDERWKGFGALTYNLGKNSIYEFPNNYLRVSYQDEVRIPGQELQFIQEDNFLLSFKRGVNDKMTYNKVLRVDYRKESRSGISYEIGLKNLSQEAAGSLTFQKVGKLDGIVITDRTVTSTELSFNLRFAPNEQFYQGKNYRIPIINKYPIFQARYTLGIANILNSGYNFHNITLRANKRFFISPIGYTDVTAEGGRIFGKVPYPLLMIHRANQSYSYQLESYNLMNFLEFVSDQYAGLFVDHYFNGFFFNKIPLIKKLKFREIITFKALYGSLSDKNNPNLNPDLYKFPTNEEGQVLTHSLNNGPYMEASIGIGNILKFFRVDFVKRLSYLDNPQVSEYGIRGRFKMDF</sequence>
<dbReference type="Pfam" id="PF13715">
    <property type="entry name" value="CarbopepD_reg_2"/>
    <property type="match status" value="1"/>
</dbReference>
<evidence type="ECO:0000313" key="2">
    <source>
        <dbReference type="Proteomes" id="UP001225761"/>
    </source>
</evidence>
<dbReference type="Gene3D" id="2.60.40.1120">
    <property type="entry name" value="Carboxypeptidase-like, regulatory domain"/>
    <property type="match status" value="1"/>
</dbReference>
<comment type="caution">
    <text evidence="1">The sequence shown here is derived from an EMBL/GenBank/DDBJ whole genome shotgun (WGS) entry which is preliminary data.</text>
</comment>
<reference evidence="1 2" key="1">
    <citation type="submission" date="2023-05" db="EMBL/GenBank/DDBJ databases">
        <title>Novel species of genus Flectobacillus isolated from stream in China.</title>
        <authorList>
            <person name="Lu H."/>
        </authorList>
    </citation>
    <scope>NUCLEOTIDE SEQUENCE [LARGE SCALE GENOMIC DNA]</scope>
    <source>
        <strain evidence="1 2">LFS242W</strain>
    </source>
</reference>
<dbReference type="SUPFAM" id="SSF49464">
    <property type="entry name" value="Carboxypeptidase regulatory domain-like"/>
    <property type="match status" value="1"/>
</dbReference>
<proteinExistence type="predicted"/>